<feature type="compositionally biased region" description="Basic and acidic residues" evidence="1">
    <location>
        <begin position="23"/>
        <end position="33"/>
    </location>
</feature>
<proteinExistence type="predicted"/>
<feature type="compositionally biased region" description="Basic and acidic residues" evidence="1">
    <location>
        <begin position="1"/>
        <end position="14"/>
    </location>
</feature>
<name>A0A0V8JBK8_9BACL</name>
<accession>A0A0V8JBK8</accession>
<comment type="caution">
    <text evidence="2">The sequence shown here is derived from an EMBL/GenBank/DDBJ whole genome shotgun (WGS) entry which is preliminary data.</text>
</comment>
<evidence type="ECO:0000256" key="1">
    <source>
        <dbReference type="SAM" id="MobiDB-lite"/>
    </source>
</evidence>
<reference evidence="2 3" key="1">
    <citation type="journal article" date="2014" name="Antonie Van Leeuwenhoek">
        <title>Fictibacillus enclensis sp. nov., isolated from marine sediment.</title>
        <authorList>
            <person name="Dastager S.G."/>
            <person name="Mawlankar R."/>
            <person name="Srinivasan K."/>
            <person name="Tang S.K."/>
            <person name="Lee J.C."/>
            <person name="Ramana V.V."/>
            <person name="Shouche Y.S."/>
        </authorList>
    </citation>
    <scope>NUCLEOTIDE SEQUENCE [LARGE SCALE GENOMIC DNA]</scope>
    <source>
        <strain evidence="2 3">NIO-1003</strain>
    </source>
</reference>
<dbReference type="EMBL" id="LNQN01000001">
    <property type="protein sequence ID" value="KSU84016.1"/>
    <property type="molecule type" value="Genomic_DNA"/>
</dbReference>
<sequence>MVMSREQDYIDKPKNSSMTPNLKEMKEHGKVMEHMSTNVNVKKSGKMPDPDQFEDEEAKKDK</sequence>
<organism evidence="2 3">
    <name type="scientific">Fictibacillus enclensis</name>
    <dbReference type="NCBI Taxonomy" id="1017270"/>
    <lineage>
        <taxon>Bacteria</taxon>
        <taxon>Bacillati</taxon>
        <taxon>Bacillota</taxon>
        <taxon>Bacilli</taxon>
        <taxon>Bacillales</taxon>
        <taxon>Fictibacillaceae</taxon>
        <taxon>Fictibacillus</taxon>
    </lineage>
</organism>
<protein>
    <submittedName>
        <fullName evidence="2">Uncharacterized protein</fullName>
    </submittedName>
</protein>
<dbReference type="Proteomes" id="UP000054099">
    <property type="component" value="Unassembled WGS sequence"/>
</dbReference>
<feature type="region of interest" description="Disordered" evidence="1">
    <location>
        <begin position="1"/>
        <end position="62"/>
    </location>
</feature>
<keyword evidence="3" id="KW-1185">Reference proteome</keyword>
<dbReference type="AlphaFoldDB" id="A0A0V8JBK8"/>
<evidence type="ECO:0000313" key="3">
    <source>
        <dbReference type="Proteomes" id="UP000054099"/>
    </source>
</evidence>
<evidence type="ECO:0000313" key="2">
    <source>
        <dbReference type="EMBL" id="KSU84016.1"/>
    </source>
</evidence>
<gene>
    <name evidence="2" type="ORF">AS030_00115</name>
</gene>